<accession>A0A0F9AD03</accession>
<comment type="caution">
    <text evidence="2">The sequence shown here is derived from an EMBL/GenBank/DDBJ whole genome shotgun (WGS) entry which is preliminary data.</text>
</comment>
<sequence>MDLTLTVSGKKCVKCNRLERLSENDLCDRCTAVIERRDHVSDEFKARRFLSLAGSKYQDADKDDLEPSIRKAFGELKSDEDVFMHGPVGTGKTYAMAALIRHYLNEGYECERINFDDFCIEVRSTMSPAAKKTEWQLIEPLKAVDKLFIDDLGLRSKQESDFAYVTLYSILNKRQERGLPTYISTNRSLKDIAEKFDARIGSRLTEARVILVAGQDRRANKPVTVTGQSM</sequence>
<dbReference type="PANTHER" id="PTHR30050:SF4">
    <property type="entry name" value="ATP-BINDING PROTEIN RV3427C IN INSERTION SEQUENCE-RELATED"/>
    <property type="match status" value="1"/>
</dbReference>
<dbReference type="CDD" id="cd00009">
    <property type="entry name" value="AAA"/>
    <property type="match status" value="1"/>
</dbReference>
<protein>
    <recommendedName>
        <fullName evidence="1">Chromosomal replication initiator protein DnaA ATPAse domain-containing protein</fullName>
    </recommendedName>
</protein>
<dbReference type="AlphaFoldDB" id="A0A0F9AD03"/>
<dbReference type="GO" id="GO:0006260">
    <property type="term" value="P:DNA replication"/>
    <property type="evidence" value="ECO:0007669"/>
    <property type="project" value="TreeGrafter"/>
</dbReference>
<evidence type="ECO:0000313" key="2">
    <source>
        <dbReference type="EMBL" id="KKK70101.1"/>
    </source>
</evidence>
<feature type="domain" description="Chromosomal replication initiator protein DnaA ATPAse" evidence="1">
    <location>
        <begin position="81"/>
        <end position="205"/>
    </location>
</feature>
<dbReference type="PANTHER" id="PTHR30050">
    <property type="entry name" value="CHROMOSOMAL REPLICATION INITIATOR PROTEIN DNAA"/>
    <property type="match status" value="1"/>
</dbReference>
<dbReference type="InterPro" id="IPR013317">
    <property type="entry name" value="DnaA_dom"/>
</dbReference>
<reference evidence="2" key="1">
    <citation type="journal article" date="2015" name="Nature">
        <title>Complex archaea that bridge the gap between prokaryotes and eukaryotes.</title>
        <authorList>
            <person name="Spang A."/>
            <person name="Saw J.H."/>
            <person name="Jorgensen S.L."/>
            <person name="Zaremba-Niedzwiedzka K."/>
            <person name="Martijn J."/>
            <person name="Lind A.E."/>
            <person name="van Eijk R."/>
            <person name="Schleper C."/>
            <person name="Guy L."/>
            <person name="Ettema T.J."/>
        </authorList>
    </citation>
    <scope>NUCLEOTIDE SEQUENCE</scope>
</reference>
<dbReference type="InterPro" id="IPR027417">
    <property type="entry name" value="P-loop_NTPase"/>
</dbReference>
<dbReference type="EMBL" id="LAZR01058340">
    <property type="protein sequence ID" value="KKK70101.1"/>
    <property type="molecule type" value="Genomic_DNA"/>
</dbReference>
<proteinExistence type="predicted"/>
<name>A0A0F9AD03_9ZZZZ</name>
<gene>
    <name evidence="2" type="ORF">LCGC14_2927360</name>
</gene>
<dbReference type="Pfam" id="PF00308">
    <property type="entry name" value="Bac_DnaA"/>
    <property type="match status" value="1"/>
</dbReference>
<evidence type="ECO:0000259" key="1">
    <source>
        <dbReference type="Pfam" id="PF00308"/>
    </source>
</evidence>
<organism evidence="2">
    <name type="scientific">marine sediment metagenome</name>
    <dbReference type="NCBI Taxonomy" id="412755"/>
    <lineage>
        <taxon>unclassified sequences</taxon>
        <taxon>metagenomes</taxon>
        <taxon>ecological metagenomes</taxon>
    </lineage>
</organism>
<dbReference type="SUPFAM" id="SSF52540">
    <property type="entry name" value="P-loop containing nucleoside triphosphate hydrolases"/>
    <property type="match status" value="1"/>
</dbReference>
<dbReference type="Gene3D" id="3.40.50.300">
    <property type="entry name" value="P-loop containing nucleotide triphosphate hydrolases"/>
    <property type="match status" value="1"/>
</dbReference>